<evidence type="ECO:0000313" key="2">
    <source>
        <dbReference type="Proteomes" id="UP000276215"/>
    </source>
</evidence>
<dbReference type="EMBL" id="ML120513">
    <property type="protein sequence ID" value="RPA90843.1"/>
    <property type="molecule type" value="Genomic_DNA"/>
</dbReference>
<protein>
    <submittedName>
        <fullName evidence="1">Uncharacterized protein</fullName>
    </submittedName>
</protein>
<keyword evidence="2" id="KW-1185">Reference proteome</keyword>
<dbReference type="Proteomes" id="UP000276215">
    <property type="component" value="Unassembled WGS sequence"/>
</dbReference>
<accession>A0A3N4IXD7</accession>
<sequence length="125" mass="14082">MTPDSCLQCSKQVSPSVLKADGGGRHYCKNFNNWTVCYVVGLSSLSKVKKLLFFFLSWNREGLCFCCIFYFLTREGNFGLHSTPSNYSSFYGMICHPVLSWSKLSLQPTSENHSPAVPRGKCHII</sequence>
<name>A0A3N4IXD7_9PEZI</name>
<organism evidence="1 2">
    <name type="scientific">Choiromyces venosus 120613-1</name>
    <dbReference type="NCBI Taxonomy" id="1336337"/>
    <lineage>
        <taxon>Eukaryota</taxon>
        <taxon>Fungi</taxon>
        <taxon>Dikarya</taxon>
        <taxon>Ascomycota</taxon>
        <taxon>Pezizomycotina</taxon>
        <taxon>Pezizomycetes</taxon>
        <taxon>Pezizales</taxon>
        <taxon>Tuberaceae</taxon>
        <taxon>Choiromyces</taxon>
    </lineage>
</organism>
<dbReference type="AlphaFoldDB" id="A0A3N4IXD7"/>
<reference evidence="1 2" key="1">
    <citation type="journal article" date="2018" name="Nat. Ecol. Evol.">
        <title>Pezizomycetes genomes reveal the molecular basis of ectomycorrhizal truffle lifestyle.</title>
        <authorList>
            <person name="Murat C."/>
            <person name="Payen T."/>
            <person name="Noel B."/>
            <person name="Kuo A."/>
            <person name="Morin E."/>
            <person name="Chen J."/>
            <person name="Kohler A."/>
            <person name="Krizsan K."/>
            <person name="Balestrini R."/>
            <person name="Da Silva C."/>
            <person name="Montanini B."/>
            <person name="Hainaut M."/>
            <person name="Levati E."/>
            <person name="Barry K.W."/>
            <person name="Belfiori B."/>
            <person name="Cichocki N."/>
            <person name="Clum A."/>
            <person name="Dockter R.B."/>
            <person name="Fauchery L."/>
            <person name="Guy J."/>
            <person name="Iotti M."/>
            <person name="Le Tacon F."/>
            <person name="Lindquist E.A."/>
            <person name="Lipzen A."/>
            <person name="Malagnac F."/>
            <person name="Mello A."/>
            <person name="Molinier V."/>
            <person name="Miyauchi S."/>
            <person name="Poulain J."/>
            <person name="Riccioni C."/>
            <person name="Rubini A."/>
            <person name="Sitrit Y."/>
            <person name="Splivallo R."/>
            <person name="Traeger S."/>
            <person name="Wang M."/>
            <person name="Zifcakova L."/>
            <person name="Wipf D."/>
            <person name="Zambonelli A."/>
            <person name="Paolocci F."/>
            <person name="Nowrousian M."/>
            <person name="Ottonello S."/>
            <person name="Baldrian P."/>
            <person name="Spatafora J.W."/>
            <person name="Henrissat B."/>
            <person name="Nagy L.G."/>
            <person name="Aury J.M."/>
            <person name="Wincker P."/>
            <person name="Grigoriev I.V."/>
            <person name="Bonfante P."/>
            <person name="Martin F.M."/>
        </authorList>
    </citation>
    <scope>NUCLEOTIDE SEQUENCE [LARGE SCALE GENOMIC DNA]</scope>
    <source>
        <strain evidence="1 2">120613-1</strain>
    </source>
</reference>
<evidence type="ECO:0000313" key="1">
    <source>
        <dbReference type="EMBL" id="RPA90843.1"/>
    </source>
</evidence>
<gene>
    <name evidence="1" type="ORF">L873DRAFT_380061</name>
</gene>
<proteinExistence type="predicted"/>